<gene>
    <name evidence="1" type="ORF">CUMW_264560</name>
</gene>
<dbReference type="Proteomes" id="UP000236630">
    <property type="component" value="Unassembled WGS sequence"/>
</dbReference>
<comment type="caution">
    <text evidence="1">The sequence shown here is derived from an EMBL/GenBank/DDBJ whole genome shotgun (WGS) entry which is preliminary data.</text>
</comment>
<name>A0A2H5QV88_CITUN</name>
<reference evidence="1 2" key="1">
    <citation type="journal article" date="2017" name="Front. Genet.">
        <title>Draft sequencing of the heterozygous diploid genome of Satsuma (Citrus unshiu Marc.) using a hybrid assembly approach.</title>
        <authorList>
            <person name="Shimizu T."/>
            <person name="Tanizawa Y."/>
            <person name="Mochizuki T."/>
            <person name="Nagasaki H."/>
            <person name="Yoshioka T."/>
            <person name="Toyoda A."/>
            <person name="Fujiyama A."/>
            <person name="Kaminuma E."/>
            <person name="Nakamura Y."/>
        </authorList>
    </citation>
    <scope>NUCLEOTIDE SEQUENCE [LARGE SCALE GENOMIC DNA]</scope>
    <source>
        <strain evidence="2">cv. Miyagawa wase</strain>
    </source>
</reference>
<dbReference type="EMBL" id="BDQV01000895">
    <property type="protein sequence ID" value="GAY68493.1"/>
    <property type="molecule type" value="Genomic_DNA"/>
</dbReference>
<accession>A0A2H5QV88</accession>
<evidence type="ECO:0000313" key="1">
    <source>
        <dbReference type="EMBL" id="GAY68493.1"/>
    </source>
</evidence>
<sequence>MILDIRVTQVKVTKQLIKANVECDLQGFEKVFAVKFPPQAIAAKRHIHLRNSVSDFLGVDFEDPMENIGVLKSYRAKHMWVDHMLPWRKEFDIDTIIQVTMVCRLSSLRVCKSLCNKVTCSSNCTVTCSSNCTFIEYNFGFSRSINSSTHVSMLVVITISYLASLRCITFETAFAVKFQCLYNGREEVHSIRAPVLADMSNS</sequence>
<organism evidence="1 2">
    <name type="scientific">Citrus unshiu</name>
    <name type="common">Satsuma mandarin</name>
    <name type="synonym">Citrus nobilis var. unshiu</name>
    <dbReference type="NCBI Taxonomy" id="55188"/>
    <lineage>
        <taxon>Eukaryota</taxon>
        <taxon>Viridiplantae</taxon>
        <taxon>Streptophyta</taxon>
        <taxon>Embryophyta</taxon>
        <taxon>Tracheophyta</taxon>
        <taxon>Spermatophyta</taxon>
        <taxon>Magnoliopsida</taxon>
        <taxon>eudicotyledons</taxon>
        <taxon>Gunneridae</taxon>
        <taxon>Pentapetalae</taxon>
        <taxon>rosids</taxon>
        <taxon>malvids</taxon>
        <taxon>Sapindales</taxon>
        <taxon>Rutaceae</taxon>
        <taxon>Aurantioideae</taxon>
        <taxon>Citrus</taxon>
    </lineage>
</organism>
<keyword evidence="2" id="KW-1185">Reference proteome</keyword>
<protein>
    <submittedName>
        <fullName evidence="1">Uncharacterized protein</fullName>
    </submittedName>
</protein>
<proteinExistence type="predicted"/>
<evidence type="ECO:0000313" key="2">
    <source>
        <dbReference type="Proteomes" id="UP000236630"/>
    </source>
</evidence>
<dbReference type="AlphaFoldDB" id="A0A2H5QV88"/>